<comment type="caution">
    <text evidence="3">The sequence shown here is derived from an EMBL/GenBank/DDBJ whole genome shotgun (WGS) entry which is preliminary data.</text>
</comment>
<feature type="transmembrane region" description="Helical" evidence="1">
    <location>
        <begin position="12"/>
        <end position="29"/>
    </location>
</feature>
<dbReference type="InterPro" id="IPR054331">
    <property type="entry name" value="LiaF_TM"/>
</dbReference>
<dbReference type="RefSeq" id="WP_183551274.1">
    <property type="nucleotide sequence ID" value="NZ_JACHBX010000001.1"/>
</dbReference>
<keyword evidence="1" id="KW-1133">Transmembrane helix</keyword>
<reference evidence="3 4" key="1">
    <citation type="submission" date="2020-08" db="EMBL/GenBank/DDBJ databases">
        <title>The Agave Microbiome: Exploring the role of microbial communities in plant adaptations to desert environments.</title>
        <authorList>
            <person name="Partida-Martinez L.P."/>
        </authorList>
    </citation>
    <scope>NUCLEOTIDE SEQUENCE [LARGE SCALE GENOMIC DNA]</scope>
    <source>
        <strain evidence="3 4">AT3.2</strain>
    </source>
</reference>
<keyword evidence="1" id="KW-0812">Transmembrane</keyword>
<dbReference type="AlphaFoldDB" id="A0A7W9U6U6"/>
<feature type="transmembrane region" description="Helical" evidence="1">
    <location>
        <begin position="41"/>
        <end position="57"/>
    </location>
</feature>
<feature type="transmembrane region" description="Helical" evidence="1">
    <location>
        <begin position="92"/>
        <end position="110"/>
    </location>
</feature>
<dbReference type="Pfam" id="PF22570">
    <property type="entry name" value="LiaF-TM"/>
    <property type="match status" value="1"/>
</dbReference>
<evidence type="ECO:0000313" key="4">
    <source>
        <dbReference type="Proteomes" id="UP000540787"/>
    </source>
</evidence>
<keyword evidence="4" id="KW-1185">Reference proteome</keyword>
<proteinExistence type="predicted"/>
<dbReference type="PANTHER" id="PTHR40763">
    <property type="entry name" value="MEMBRANE PROTEIN-RELATED"/>
    <property type="match status" value="1"/>
</dbReference>
<evidence type="ECO:0000256" key="1">
    <source>
        <dbReference type="SAM" id="Phobius"/>
    </source>
</evidence>
<feature type="transmembrane region" description="Helical" evidence="1">
    <location>
        <begin position="64"/>
        <end position="80"/>
    </location>
</feature>
<organism evidence="3 4">
    <name type="scientific">Massilia aurea</name>
    <dbReference type="NCBI Taxonomy" id="373040"/>
    <lineage>
        <taxon>Bacteria</taxon>
        <taxon>Pseudomonadati</taxon>
        <taxon>Pseudomonadota</taxon>
        <taxon>Betaproteobacteria</taxon>
        <taxon>Burkholderiales</taxon>
        <taxon>Oxalobacteraceae</taxon>
        <taxon>Telluria group</taxon>
        <taxon>Massilia</taxon>
    </lineage>
</organism>
<sequence>MKNDRLHRGVTGQVVLGVLVIGMGLLFLLDNLGLIDMHRAVSFWPMLFVIVGTVKLCDTRSQGGTLLGAALVGVGILMMLDRLDIINFNVRTMWPLILIGLGGFLVAKALRSRGVPGSVAGSPGAGMLDDTGSGETVDITAILGGYERRVTTQDFRGGEITAVMGGCELDMRSASIRGEAVINVFAFWGGVTIKCPPDWTVILLGTPILGGFEEKTAVPPDGSKRLIIRGYAIMGGVEIRN</sequence>
<dbReference type="PANTHER" id="PTHR40763:SF5">
    <property type="entry name" value="MEMBRANE PROTEIN"/>
    <property type="match status" value="1"/>
</dbReference>
<gene>
    <name evidence="3" type="ORF">HD842_000809</name>
</gene>
<accession>A0A7W9U6U6</accession>
<evidence type="ECO:0000313" key="3">
    <source>
        <dbReference type="EMBL" id="MBB6132698.1"/>
    </source>
</evidence>
<evidence type="ECO:0000259" key="2">
    <source>
        <dbReference type="Pfam" id="PF22570"/>
    </source>
</evidence>
<keyword evidence="1" id="KW-0472">Membrane</keyword>
<name>A0A7W9U6U6_9BURK</name>
<protein>
    <submittedName>
        <fullName evidence="3">Putative membrane protein</fullName>
    </submittedName>
</protein>
<dbReference type="Proteomes" id="UP000540787">
    <property type="component" value="Unassembled WGS sequence"/>
</dbReference>
<feature type="domain" description="LiaF transmembrane" evidence="2">
    <location>
        <begin position="15"/>
        <end position="111"/>
    </location>
</feature>
<dbReference type="EMBL" id="JACHBX010000001">
    <property type="protein sequence ID" value="MBB6132698.1"/>
    <property type="molecule type" value="Genomic_DNA"/>
</dbReference>